<dbReference type="EMBL" id="MFIX01000231">
    <property type="protein sequence ID" value="OGG01004.1"/>
    <property type="molecule type" value="Genomic_DNA"/>
</dbReference>
<dbReference type="InterPro" id="IPR014743">
    <property type="entry name" value="Cl-channel_core"/>
</dbReference>
<dbReference type="CDD" id="cd00400">
    <property type="entry name" value="Voltage_gated_ClC"/>
    <property type="match status" value="1"/>
</dbReference>
<accession>A0A1F5YLM6</accession>
<feature type="domain" description="RCK C-terminal" evidence="12">
    <location>
        <begin position="378"/>
        <end position="469"/>
    </location>
</feature>
<dbReference type="GO" id="GO:0006813">
    <property type="term" value="P:potassium ion transport"/>
    <property type="evidence" value="ECO:0007669"/>
    <property type="project" value="InterPro"/>
</dbReference>
<comment type="subcellular location">
    <subcellularLocation>
        <location evidence="1">Membrane</location>
        <topology evidence="1">Multi-pass membrane protein</topology>
    </subcellularLocation>
</comment>
<dbReference type="SUPFAM" id="SSF54631">
    <property type="entry name" value="CBS-domain pair"/>
    <property type="match status" value="1"/>
</dbReference>
<evidence type="ECO:0000256" key="2">
    <source>
        <dbReference type="ARBA" id="ARBA00022448"/>
    </source>
</evidence>
<evidence type="ECO:0000256" key="8">
    <source>
        <dbReference type="ARBA" id="ARBA00023214"/>
    </source>
</evidence>
<dbReference type="GO" id="GO:0008324">
    <property type="term" value="F:monoatomic cation transmembrane transporter activity"/>
    <property type="evidence" value="ECO:0007669"/>
    <property type="project" value="InterPro"/>
</dbReference>
<evidence type="ECO:0000256" key="11">
    <source>
        <dbReference type="SAM" id="Phobius"/>
    </source>
</evidence>
<keyword evidence="9" id="KW-0407">Ion channel</keyword>
<evidence type="ECO:0008006" key="16">
    <source>
        <dbReference type="Google" id="ProtNLM"/>
    </source>
</evidence>
<keyword evidence="5" id="KW-0406">Ion transport</keyword>
<proteinExistence type="predicted"/>
<keyword evidence="10" id="KW-0129">CBS domain</keyword>
<dbReference type="Gene3D" id="3.10.580.10">
    <property type="entry name" value="CBS-domain"/>
    <property type="match status" value="1"/>
</dbReference>
<dbReference type="AlphaFoldDB" id="A0A1F5YLM6"/>
<dbReference type="Pfam" id="PF02080">
    <property type="entry name" value="TrkA_C"/>
    <property type="match status" value="1"/>
</dbReference>
<dbReference type="Proteomes" id="UP000179129">
    <property type="component" value="Unassembled WGS sequence"/>
</dbReference>
<reference evidence="14 15" key="1">
    <citation type="journal article" date="2016" name="Nat. Commun.">
        <title>Thousands of microbial genomes shed light on interconnected biogeochemical processes in an aquifer system.</title>
        <authorList>
            <person name="Anantharaman K."/>
            <person name="Brown C.T."/>
            <person name="Hug L.A."/>
            <person name="Sharon I."/>
            <person name="Castelle C.J."/>
            <person name="Probst A.J."/>
            <person name="Thomas B.C."/>
            <person name="Singh A."/>
            <person name="Wilkins M.J."/>
            <person name="Karaoz U."/>
            <person name="Brodie E.L."/>
            <person name="Williams K.H."/>
            <person name="Hubbard S.S."/>
            <person name="Banfield J.F."/>
        </authorList>
    </citation>
    <scope>NUCLEOTIDE SEQUENCE [LARGE SCALE GENOMIC DNA]</scope>
</reference>
<feature type="transmembrane region" description="Helical" evidence="11">
    <location>
        <begin position="156"/>
        <end position="178"/>
    </location>
</feature>
<dbReference type="InterPro" id="IPR000644">
    <property type="entry name" value="CBS_dom"/>
</dbReference>
<evidence type="ECO:0000313" key="15">
    <source>
        <dbReference type="Proteomes" id="UP000179129"/>
    </source>
</evidence>
<dbReference type="Pfam" id="PF00654">
    <property type="entry name" value="Voltage_CLC"/>
    <property type="match status" value="1"/>
</dbReference>
<sequence>FLGDFPAFEFHPPVMVSHFEFLFYAFLGICTGLLAWLYVTILYGSEDLFERFRMPAWLKPSLGGLLVGIIAIWFPYIYGSGYETMDLALSGKLPLLLLLALVFIKLGATSITIASGGSGGVFAPALFQGAMLGGTFGILLNMFFPGHASAAGAYSLAGMGGMIAGTMHAPITVVLVIFELTGDYKMILPVMICSMLSTLMAHKLLKGQSIYTRKLIRRGINLYRGRDLNVLRGLKVGDVMIRDLALVTESTPLSSLIPKALSKPHMSFIQVDELGKITGLIPLQNILEVMRDENLRDILVAQDVANIEFPVLKVEDSLDEVIRRFGESEIEEVPVVDPLSPEVPIGVLRHNDVLQAYRKAVLKQDLGGFVADRLVRDPSRRDLDLLDGYRMVETEAPRQFHGKTIRELGISEKYGVQVILIRKSRGHASQSNPKGEEMHFVPRGNDVIDPGDKLVLVGKSGDLQELIGG</sequence>
<feature type="transmembrane region" description="Helical" evidence="11">
    <location>
        <begin position="121"/>
        <end position="144"/>
    </location>
</feature>
<feature type="transmembrane region" description="Helical" evidence="11">
    <location>
        <begin position="61"/>
        <end position="81"/>
    </location>
</feature>
<feature type="domain" description="CBS" evidence="13">
    <location>
        <begin position="305"/>
        <end position="366"/>
    </location>
</feature>
<evidence type="ECO:0000256" key="3">
    <source>
        <dbReference type="ARBA" id="ARBA00022692"/>
    </source>
</evidence>
<evidence type="ECO:0000259" key="13">
    <source>
        <dbReference type="PROSITE" id="PS51371"/>
    </source>
</evidence>
<organism evidence="14 15">
    <name type="scientific">Candidatus Glassbacteria bacterium RIFCSPLOWO2_12_FULL_58_11</name>
    <dbReference type="NCBI Taxonomy" id="1817867"/>
    <lineage>
        <taxon>Bacteria</taxon>
        <taxon>Candidatus Glassiibacteriota</taxon>
    </lineage>
</organism>
<feature type="transmembrane region" description="Helical" evidence="11">
    <location>
        <begin position="93"/>
        <end position="115"/>
    </location>
</feature>
<dbReference type="InterPro" id="IPR050368">
    <property type="entry name" value="ClC-type_chloride_channel"/>
</dbReference>
<gene>
    <name evidence="14" type="ORF">A3F83_02300</name>
</gene>
<keyword evidence="3 11" id="KW-0812">Transmembrane</keyword>
<evidence type="ECO:0000256" key="1">
    <source>
        <dbReference type="ARBA" id="ARBA00004141"/>
    </source>
</evidence>
<dbReference type="GO" id="GO:0034707">
    <property type="term" value="C:chloride channel complex"/>
    <property type="evidence" value="ECO:0007669"/>
    <property type="project" value="UniProtKB-KW"/>
</dbReference>
<dbReference type="PANTHER" id="PTHR43427:SF6">
    <property type="entry name" value="CHLORIDE CHANNEL PROTEIN CLC-E"/>
    <property type="match status" value="1"/>
</dbReference>
<feature type="non-terminal residue" evidence="14">
    <location>
        <position position="1"/>
    </location>
</feature>
<name>A0A1F5YLM6_9BACT</name>
<dbReference type="Gene3D" id="1.10.3080.10">
    <property type="entry name" value="Clc chloride channel"/>
    <property type="match status" value="1"/>
</dbReference>
<dbReference type="STRING" id="1817867.A3F83_02300"/>
<evidence type="ECO:0000256" key="4">
    <source>
        <dbReference type="ARBA" id="ARBA00022989"/>
    </source>
</evidence>
<dbReference type="Gene3D" id="3.30.70.1450">
    <property type="entry name" value="Regulator of K+ conductance, C-terminal domain"/>
    <property type="match status" value="1"/>
</dbReference>
<dbReference type="InterPro" id="IPR036721">
    <property type="entry name" value="RCK_C_sf"/>
</dbReference>
<dbReference type="PANTHER" id="PTHR43427">
    <property type="entry name" value="CHLORIDE CHANNEL PROTEIN CLC-E"/>
    <property type="match status" value="1"/>
</dbReference>
<dbReference type="GO" id="GO:0005254">
    <property type="term" value="F:chloride channel activity"/>
    <property type="evidence" value="ECO:0007669"/>
    <property type="project" value="UniProtKB-KW"/>
</dbReference>
<dbReference type="PROSITE" id="PS51202">
    <property type="entry name" value="RCK_C"/>
    <property type="match status" value="1"/>
</dbReference>
<feature type="transmembrane region" description="Helical" evidence="11">
    <location>
        <begin position="21"/>
        <end position="41"/>
    </location>
</feature>
<dbReference type="InterPro" id="IPR046342">
    <property type="entry name" value="CBS_dom_sf"/>
</dbReference>
<dbReference type="Pfam" id="PF00571">
    <property type="entry name" value="CBS"/>
    <property type="match status" value="2"/>
</dbReference>
<dbReference type="InterPro" id="IPR006037">
    <property type="entry name" value="RCK_C"/>
</dbReference>
<keyword evidence="6 11" id="KW-0472">Membrane</keyword>
<keyword evidence="4 11" id="KW-1133">Transmembrane helix</keyword>
<keyword evidence="8" id="KW-0868">Chloride</keyword>
<evidence type="ECO:0000259" key="12">
    <source>
        <dbReference type="PROSITE" id="PS51202"/>
    </source>
</evidence>
<evidence type="ECO:0000256" key="5">
    <source>
        <dbReference type="ARBA" id="ARBA00023065"/>
    </source>
</evidence>
<protein>
    <recommendedName>
        <fullName evidence="16">CBS domain-containing protein</fullName>
    </recommendedName>
</protein>
<dbReference type="SUPFAM" id="SSF81340">
    <property type="entry name" value="Clc chloride channel"/>
    <property type="match status" value="1"/>
</dbReference>
<keyword evidence="7" id="KW-0869">Chloride channel</keyword>
<dbReference type="PROSITE" id="PS51371">
    <property type="entry name" value="CBS"/>
    <property type="match status" value="2"/>
</dbReference>
<evidence type="ECO:0000256" key="10">
    <source>
        <dbReference type="PROSITE-ProRule" id="PRU00703"/>
    </source>
</evidence>
<evidence type="ECO:0000256" key="9">
    <source>
        <dbReference type="ARBA" id="ARBA00023303"/>
    </source>
</evidence>
<keyword evidence="2" id="KW-0813">Transport</keyword>
<evidence type="ECO:0000256" key="6">
    <source>
        <dbReference type="ARBA" id="ARBA00023136"/>
    </source>
</evidence>
<dbReference type="InterPro" id="IPR001807">
    <property type="entry name" value="ClC"/>
</dbReference>
<comment type="caution">
    <text evidence="14">The sequence shown here is derived from an EMBL/GenBank/DDBJ whole genome shotgun (WGS) entry which is preliminary data.</text>
</comment>
<evidence type="ECO:0000256" key="7">
    <source>
        <dbReference type="ARBA" id="ARBA00023173"/>
    </source>
</evidence>
<feature type="domain" description="CBS" evidence="13">
    <location>
        <begin position="240"/>
        <end position="298"/>
    </location>
</feature>
<dbReference type="SUPFAM" id="SSF116726">
    <property type="entry name" value="TrkA C-terminal domain-like"/>
    <property type="match status" value="1"/>
</dbReference>
<evidence type="ECO:0000313" key="14">
    <source>
        <dbReference type="EMBL" id="OGG01004.1"/>
    </source>
</evidence>